<proteinExistence type="predicted"/>
<evidence type="ECO:0000313" key="2">
    <source>
        <dbReference type="Proteomes" id="UP000779507"/>
    </source>
</evidence>
<organism evidence="1 2">
    <name type="scientific">Hymenobacter caeli</name>
    <dbReference type="NCBI Taxonomy" id="2735894"/>
    <lineage>
        <taxon>Bacteria</taxon>
        <taxon>Pseudomonadati</taxon>
        <taxon>Bacteroidota</taxon>
        <taxon>Cytophagia</taxon>
        <taxon>Cytophagales</taxon>
        <taxon>Hymenobacteraceae</taxon>
        <taxon>Hymenobacter</taxon>
    </lineage>
</organism>
<dbReference type="EMBL" id="JABSNP010000005">
    <property type="protein sequence ID" value="NRT18684.1"/>
    <property type="molecule type" value="Genomic_DNA"/>
</dbReference>
<dbReference type="RefSeq" id="WP_173809425.1">
    <property type="nucleotide sequence ID" value="NZ_JABSNP010000005.1"/>
</dbReference>
<dbReference type="InterPro" id="IPR023214">
    <property type="entry name" value="HAD_sf"/>
</dbReference>
<accession>A0ABX2FQB9</accession>
<evidence type="ECO:0000313" key="1">
    <source>
        <dbReference type="EMBL" id="NRT18684.1"/>
    </source>
</evidence>
<dbReference type="Gene3D" id="1.10.150.400">
    <property type="match status" value="1"/>
</dbReference>
<protein>
    <submittedName>
        <fullName evidence="1">FMN phosphatase YigB (HAD superfamily)</fullName>
    </submittedName>
</protein>
<comment type="caution">
    <text evidence="1">The sequence shown here is derived from an EMBL/GenBank/DDBJ whole genome shotgun (WGS) entry which is preliminary data.</text>
</comment>
<sequence>MHVKQCQQALQRSPFIYIERNMADLAPVKIRNSFDVFDTCLTRLWANPSDSFLLLGQQLQALALIGPQIADFTTRRQAAEVVAWQQGQYKKQPSMQKIYAHLALDLGWTDEQSGRALETEQELEVETLKSVPQMLALVTRIHDAGESVVFISDMYLPNEVILRMLRQNGFWRPGDQLFVSAEAGCGKHNGRLFRHVRRALARPPFAIKHTGDNYRSDYVMAWLSGFRGRHFRPGLLHERERATLQPLGNVPLGSRLAALSRLTRVSFTGPDSQRGLWDAVVTGFAPLMFSFAFHCLLQAREQGLADLFFCSRDGSLPMQVARIINQAYGFGLNIHYFRCSRSAWCKTNLTGPNPQGLAAALENSKNLTVRAIRERLDLAEADQAVLQAFVGGNMGTDTPLSKRQKEALLQGFAAGLLHEQLAAVEEKTRWTCRQYFAQCGMNSGRGFLLVDGFSRGTIEFLYDGIVAPAVNRAVWVYLKFLNPERQNPTNSYLPPDQGKFPFSKIALAEALLATNEPSLIAYRCAGTDVSLEFGPAEVSLEKRQRCDLVHQACTTFAQLTAEHLLLGETDKTILDLYATTAFNSLASNPTRAEANELRKLPFEYWSGKTELARRPGLRDLAKSARYRFQPNAGQLILDGPWMAGSLALADPVSRSLLRLLMRG</sequence>
<dbReference type="Gene3D" id="3.40.50.1000">
    <property type="entry name" value="HAD superfamily/HAD-like"/>
    <property type="match status" value="1"/>
</dbReference>
<name>A0ABX2FQB9_9BACT</name>
<gene>
    <name evidence="1" type="ORF">HNP98_001505</name>
</gene>
<keyword evidence="2" id="KW-1185">Reference proteome</keyword>
<dbReference type="Proteomes" id="UP000779507">
    <property type="component" value="Unassembled WGS sequence"/>
</dbReference>
<dbReference type="InterPro" id="IPR036412">
    <property type="entry name" value="HAD-like_sf"/>
</dbReference>
<reference evidence="1 2" key="1">
    <citation type="submission" date="2020-05" db="EMBL/GenBank/DDBJ databases">
        <title>Genomic Encyclopedia of Type Strains, Phase IV (KMG-V): Genome sequencing to study the core and pangenomes of soil and plant-associated prokaryotes.</title>
        <authorList>
            <person name="Whitman W."/>
        </authorList>
    </citation>
    <scope>NUCLEOTIDE SEQUENCE [LARGE SCALE GENOMIC DNA]</scope>
    <source>
        <strain evidence="1 2">9A</strain>
    </source>
</reference>
<dbReference type="SUPFAM" id="SSF56784">
    <property type="entry name" value="HAD-like"/>
    <property type="match status" value="1"/>
</dbReference>